<dbReference type="AlphaFoldDB" id="A0A5C5GHQ3"/>
<gene>
    <name evidence="9" type="ORF">FHY64_02730</name>
</gene>
<dbReference type="GO" id="GO:0016020">
    <property type="term" value="C:membrane"/>
    <property type="evidence" value="ECO:0007669"/>
    <property type="project" value="UniProtKB-SubCell"/>
</dbReference>
<evidence type="ECO:0000256" key="7">
    <source>
        <dbReference type="ARBA" id="ARBA00023315"/>
    </source>
</evidence>
<evidence type="ECO:0000256" key="5">
    <source>
        <dbReference type="ARBA" id="ARBA00023098"/>
    </source>
</evidence>
<dbReference type="SMART" id="SM00563">
    <property type="entry name" value="PlsC"/>
    <property type="match status" value="1"/>
</dbReference>
<dbReference type="GO" id="GO:0006629">
    <property type="term" value="P:lipid metabolic process"/>
    <property type="evidence" value="ECO:0007669"/>
    <property type="project" value="UniProtKB-KW"/>
</dbReference>
<evidence type="ECO:0000259" key="8">
    <source>
        <dbReference type="SMART" id="SM00563"/>
    </source>
</evidence>
<name>A0A5C5GHQ3_9RHOB</name>
<keyword evidence="10" id="KW-1185">Reference proteome</keyword>
<dbReference type="PANTHER" id="PTHR23063:SF52">
    <property type="entry name" value="LYSOPHOSPHATIDYLCHOLINE ACYLTRANSFERASE"/>
    <property type="match status" value="1"/>
</dbReference>
<keyword evidence="4" id="KW-1133">Transmembrane helix</keyword>
<reference evidence="9 10" key="1">
    <citation type="submission" date="2019-06" db="EMBL/GenBank/DDBJ databases">
        <title>Genome of new Rhodobacteraceae sp. SM1903.</title>
        <authorList>
            <person name="Ren X."/>
        </authorList>
    </citation>
    <scope>NUCLEOTIDE SEQUENCE [LARGE SCALE GENOMIC DNA]</scope>
    <source>
        <strain evidence="9 10">SM1903</strain>
    </source>
</reference>
<dbReference type="PANTHER" id="PTHR23063">
    <property type="entry name" value="PHOSPHOLIPID ACYLTRANSFERASE"/>
    <property type="match status" value="1"/>
</dbReference>
<dbReference type="InterPro" id="IPR002123">
    <property type="entry name" value="Plipid/glycerol_acylTrfase"/>
</dbReference>
<evidence type="ECO:0000313" key="9">
    <source>
        <dbReference type="EMBL" id="TNY34292.1"/>
    </source>
</evidence>
<dbReference type="EMBL" id="VFFF01000001">
    <property type="protein sequence ID" value="TNY34292.1"/>
    <property type="molecule type" value="Genomic_DNA"/>
</dbReference>
<dbReference type="CDD" id="cd07989">
    <property type="entry name" value="LPLAT_AGPAT-like"/>
    <property type="match status" value="1"/>
</dbReference>
<proteinExistence type="predicted"/>
<keyword evidence="7 9" id="KW-0012">Acyltransferase</keyword>
<dbReference type="Pfam" id="PF01553">
    <property type="entry name" value="Acyltransferase"/>
    <property type="match status" value="1"/>
</dbReference>
<comment type="caution">
    <text evidence="9">The sequence shown here is derived from an EMBL/GenBank/DDBJ whole genome shotgun (WGS) entry which is preliminary data.</text>
</comment>
<dbReference type="GO" id="GO:0016746">
    <property type="term" value="F:acyltransferase activity"/>
    <property type="evidence" value="ECO:0007669"/>
    <property type="project" value="UniProtKB-KW"/>
</dbReference>
<keyword evidence="5" id="KW-0443">Lipid metabolism</keyword>
<evidence type="ECO:0000256" key="4">
    <source>
        <dbReference type="ARBA" id="ARBA00022989"/>
    </source>
</evidence>
<organism evidence="9 10">
    <name type="scientific">Pelagovum pacificum</name>
    <dbReference type="NCBI Taxonomy" id="2588711"/>
    <lineage>
        <taxon>Bacteria</taxon>
        <taxon>Pseudomonadati</taxon>
        <taxon>Pseudomonadota</taxon>
        <taxon>Alphaproteobacteria</taxon>
        <taxon>Rhodobacterales</taxon>
        <taxon>Paracoccaceae</taxon>
        <taxon>Pelagovum</taxon>
    </lineage>
</organism>
<evidence type="ECO:0000256" key="6">
    <source>
        <dbReference type="ARBA" id="ARBA00023136"/>
    </source>
</evidence>
<evidence type="ECO:0000256" key="2">
    <source>
        <dbReference type="ARBA" id="ARBA00022679"/>
    </source>
</evidence>
<accession>A0A5C5GHQ3</accession>
<keyword evidence="3" id="KW-0812">Transmembrane</keyword>
<dbReference type="Proteomes" id="UP000314011">
    <property type="component" value="Unassembled WGS sequence"/>
</dbReference>
<dbReference type="SUPFAM" id="SSF69593">
    <property type="entry name" value="Glycerol-3-phosphate (1)-acyltransferase"/>
    <property type="match status" value="1"/>
</dbReference>
<protein>
    <submittedName>
        <fullName evidence="9">1-acyl-sn-glycerol-3-phosphate acyltransferase</fullName>
    </submittedName>
</protein>
<evidence type="ECO:0000256" key="3">
    <source>
        <dbReference type="ARBA" id="ARBA00022692"/>
    </source>
</evidence>
<feature type="domain" description="Phospholipid/glycerol acyltransferase" evidence="8">
    <location>
        <begin position="53"/>
        <end position="168"/>
    </location>
</feature>
<comment type="subcellular location">
    <subcellularLocation>
        <location evidence="1">Membrane</location>
    </subcellularLocation>
</comment>
<keyword evidence="2 9" id="KW-0808">Transferase</keyword>
<keyword evidence="6" id="KW-0472">Membrane</keyword>
<dbReference type="OrthoDB" id="9806880at2"/>
<evidence type="ECO:0000256" key="1">
    <source>
        <dbReference type="ARBA" id="ARBA00004370"/>
    </source>
</evidence>
<evidence type="ECO:0000313" key="10">
    <source>
        <dbReference type="Proteomes" id="UP000314011"/>
    </source>
</evidence>
<sequence>MFLLQLLLRLIEGPIFGQRRPVTPWITVAYCRLALRVLGFRVRREGHVMRHPGAIVANHTSWLDIFSLNASGPLYFVSKAEVRGWVGIGWLARGTGTLFVRRDRREARGQVETFRQRLTAGHRLLFFPEGTSTDGQQVLAFKPTLFAAFFDDALRERTWIQPVTVVYRAPDDADPRLYGWWGNMDFGPHLLGTLTAHPQGEITVIHHDPVRVAEAGDRKTLARACEEVVRRGLLSRLR</sequence>